<dbReference type="RefSeq" id="WP_149402506.1">
    <property type="nucleotide sequence ID" value="NZ_BIXY01000046.1"/>
</dbReference>
<accession>A0A5A5TEB2</accession>
<evidence type="ECO:0000313" key="4">
    <source>
        <dbReference type="Proteomes" id="UP000322530"/>
    </source>
</evidence>
<dbReference type="AlphaFoldDB" id="A0A5A5TEB2"/>
<proteinExistence type="predicted"/>
<gene>
    <name evidence="3" type="ORF">KDI_31390</name>
</gene>
<feature type="region of interest" description="Disordered" evidence="1">
    <location>
        <begin position="1"/>
        <end position="31"/>
    </location>
</feature>
<feature type="compositionally biased region" description="Polar residues" evidence="1">
    <location>
        <begin position="1"/>
        <end position="12"/>
    </location>
</feature>
<name>A0A5A5TEB2_9CHLR</name>
<reference evidence="3 4" key="1">
    <citation type="submission" date="2019-01" db="EMBL/GenBank/DDBJ databases">
        <title>Draft genome sequence of Dictyobacter sp. Uno17.</title>
        <authorList>
            <person name="Wang C.M."/>
            <person name="Zheng Y."/>
            <person name="Sakai Y."/>
            <person name="Abe K."/>
            <person name="Yokota A."/>
            <person name="Yabe S."/>
        </authorList>
    </citation>
    <scope>NUCLEOTIDE SEQUENCE [LARGE SCALE GENOMIC DNA]</scope>
    <source>
        <strain evidence="3 4">Uno17</strain>
    </source>
</reference>
<keyword evidence="2" id="KW-1133">Transmembrane helix</keyword>
<feature type="transmembrane region" description="Helical" evidence="2">
    <location>
        <begin position="101"/>
        <end position="118"/>
    </location>
</feature>
<keyword evidence="2" id="KW-0472">Membrane</keyword>
<keyword evidence="4" id="KW-1185">Reference proteome</keyword>
<evidence type="ECO:0000256" key="2">
    <source>
        <dbReference type="SAM" id="Phobius"/>
    </source>
</evidence>
<keyword evidence="2" id="KW-0812">Transmembrane</keyword>
<dbReference type="Proteomes" id="UP000322530">
    <property type="component" value="Unassembled WGS sequence"/>
</dbReference>
<dbReference type="EMBL" id="BIXY01000046">
    <property type="protein sequence ID" value="GCF09575.1"/>
    <property type="molecule type" value="Genomic_DNA"/>
</dbReference>
<evidence type="ECO:0008006" key="5">
    <source>
        <dbReference type="Google" id="ProtNLM"/>
    </source>
</evidence>
<protein>
    <recommendedName>
        <fullName evidence="5">Adhesin domain-containing protein</fullName>
    </recommendedName>
</protein>
<evidence type="ECO:0000256" key="1">
    <source>
        <dbReference type="SAM" id="MobiDB-lite"/>
    </source>
</evidence>
<comment type="caution">
    <text evidence="3">The sequence shown here is derived from an EMBL/GenBank/DDBJ whole genome shotgun (WGS) entry which is preliminary data.</text>
</comment>
<sequence>MNGQESILQPQKQAADPLPAEAYKPRQSRITRKLPADVSEQNFQQFPNQIPIPPASREATVAAAPPPYESQYETGYRDNPVFSHPQSEKIRPTVNGPREKWFYLLAGIVIGIICTLVFSGMSDVFVFIVITALAALAIWTFTGSKPMLEEAPRTFPVQGMATLNIHNAVGSVTVHRGETNHIVVKARKKASGRFSQLENVTLSYLQQGDQLTIKQEQLLTSNLAQLTPVQFELDIQVPQQCNLAVQQDIGKVIVEGVDGQHQLKVGIGSILMRAVHAQQQTSCVTEIGSIDVSVILDPQGHYSYHTYIGSVKVTMPFTTAFEVRAKTGIGSFDNQFGTIMAGNAPRANLELQSDIGSINLHMSRDQI</sequence>
<organism evidence="3 4">
    <name type="scientific">Dictyobacter arantiisoli</name>
    <dbReference type="NCBI Taxonomy" id="2014874"/>
    <lineage>
        <taxon>Bacteria</taxon>
        <taxon>Bacillati</taxon>
        <taxon>Chloroflexota</taxon>
        <taxon>Ktedonobacteria</taxon>
        <taxon>Ktedonobacterales</taxon>
        <taxon>Dictyobacteraceae</taxon>
        <taxon>Dictyobacter</taxon>
    </lineage>
</organism>
<feature type="transmembrane region" description="Helical" evidence="2">
    <location>
        <begin position="124"/>
        <end position="143"/>
    </location>
</feature>
<dbReference type="OrthoDB" id="156605at2"/>
<evidence type="ECO:0000313" key="3">
    <source>
        <dbReference type="EMBL" id="GCF09575.1"/>
    </source>
</evidence>